<comment type="caution">
    <text evidence="2">The sequence shown here is derived from an EMBL/GenBank/DDBJ whole genome shotgun (WGS) entry which is preliminary data.</text>
</comment>
<dbReference type="Proteomes" id="UP000664534">
    <property type="component" value="Unassembled WGS sequence"/>
</dbReference>
<protein>
    <submittedName>
        <fullName evidence="2">Uncharacterized protein</fullName>
    </submittedName>
</protein>
<feature type="region of interest" description="Disordered" evidence="1">
    <location>
        <begin position="366"/>
        <end position="535"/>
    </location>
</feature>
<proteinExistence type="predicted"/>
<feature type="compositionally biased region" description="Basic and acidic residues" evidence="1">
    <location>
        <begin position="412"/>
        <end position="433"/>
    </location>
</feature>
<feature type="compositionally biased region" description="Acidic residues" evidence="1">
    <location>
        <begin position="524"/>
        <end position="535"/>
    </location>
</feature>
<evidence type="ECO:0000313" key="2">
    <source>
        <dbReference type="EMBL" id="CAF9939009.1"/>
    </source>
</evidence>
<dbReference type="EMBL" id="CAJPDT010000114">
    <property type="protein sequence ID" value="CAF9939009.1"/>
    <property type="molecule type" value="Genomic_DNA"/>
</dbReference>
<evidence type="ECO:0000313" key="3">
    <source>
        <dbReference type="Proteomes" id="UP000664534"/>
    </source>
</evidence>
<gene>
    <name evidence="2" type="ORF">IMSHALPRED_001170</name>
</gene>
<reference evidence="2" key="1">
    <citation type="submission" date="2021-03" db="EMBL/GenBank/DDBJ databases">
        <authorList>
            <person name="Tagirdzhanova G."/>
        </authorList>
    </citation>
    <scope>NUCLEOTIDE SEQUENCE</scope>
</reference>
<feature type="compositionally biased region" description="Polar residues" evidence="1">
    <location>
        <begin position="470"/>
        <end position="488"/>
    </location>
</feature>
<keyword evidence="3" id="KW-1185">Reference proteome</keyword>
<feature type="compositionally biased region" description="Basic and acidic residues" evidence="1">
    <location>
        <begin position="507"/>
        <end position="523"/>
    </location>
</feature>
<organism evidence="2 3">
    <name type="scientific">Imshaugia aleurites</name>
    <dbReference type="NCBI Taxonomy" id="172621"/>
    <lineage>
        <taxon>Eukaryota</taxon>
        <taxon>Fungi</taxon>
        <taxon>Dikarya</taxon>
        <taxon>Ascomycota</taxon>
        <taxon>Pezizomycotina</taxon>
        <taxon>Lecanoromycetes</taxon>
        <taxon>OSLEUM clade</taxon>
        <taxon>Lecanoromycetidae</taxon>
        <taxon>Lecanorales</taxon>
        <taxon>Lecanorineae</taxon>
        <taxon>Parmeliaceae</taxon>
        <taxon>Imshaugia</taxon>
    </lineage>
</organism>
<name>A0A8H3J1J8_9LECA</name>
<dbReference type="OrthoDB" id="10303719at2759"/>
<evidence type="ECO:0000256" key="1">
    <source>
        <dbReference type="SAM" id="MobiDB-lite"/>
    </source>
</evidence>
<dbReference type="AlphaFoldDB" id="A0A8H3J1J8"/>
<sequence>MCFHEFYLSTACGHHFPKLPPSTRPNVFFNNYNPTIAVPQSLTCAPVKLALKFYHDQVVYLPADMNCGAKVELPKKCPIVHSTRVVPTYRATRGDERARNQLTREMLRNGLGRPQQWQIEIDAAVLDRCSNRSKPGHHNPAALRRHKTLQYPQNMYAHVQSVKNFQERDVKDMMPNVIYTDVDFGCGGPFSAECLTGWDRKGLLTHRLHLWSDTATHPKPCNRECLRGWSGAHLDTYRRETWTGGEDGRGGRIDDPKYFLDNDYYPEEARKYVFYNTDYWAVLDYSNIGHLHADQFEWNGRQFVKKDQLPNGPEVHVPETVLVPVPERLDQVLRGMSRAAALGSPLLEGADQASIEDILGRLPEAFDEEEPLSREGSEPLVDVAEGSESASTLVDEPVQETGSTPVETPEMADARRKMARELLRERLKRDFSKGKGKMTGEEDQDSGEAAAASTVNSCAETGDAQEHEAQNTTSTYASSIETKHNTAPLSPLEHQTADLQTDFPPSDLHESHSSPIDDIRDDLYDTEEGDEELAA</sequence>
<accession>A0A8H3J1J8</accession>